<protein>
    <submittedName>
        <fullName evidence="2">DUF4886 domain-containing protein</fullName>
    </submittedName>
</protein>
<reference evidence="3 5" key="2">
    <citation type="submission" date="2019-04" db="EMBL/GenBank/DDBJ databases">
        <title>Pedobacter sp. RP-1-16 sp. nov., isolated from Arctic soil.</title>
        <authorList>
            <person name="Dahal R.H."/>
            <person name="Kim D.-U."/>
        </authorList>
    </citation>
    <scope>NUCLEOTIDE SEQUENCE [LARGE SCALE GENOMIC DNA]</scope>
    <source>
        <strain evidence="3 5">RP-1-16</strain>
    </source>
</reference>
<dbReference type="AlphaFoldDB" id="A0A4R0N907"/>
<evidence type="ECO:0000313" key="5">
    <source>
        <dbReference type="Proteomes" id="UP000309594"/>
    </source>
</evidence>
<evidence type="ECO:0000259" key="1">
    <source>
        <dbReference type="Pfam" id="PF16227"/>
    </source>
</evidence>
<evidence type="ECO:0000313" key="4">
    <source>
        <dbReference type="Proteomes" id="UP000291117"/>
    </source>
</evidence>
<keyword evidence="4" id="KW-1185">Reference proteome</keyword>
<dbReference type="Proteomes" id="UP000291117">
    <property type="component" value="Unassembled WGS sequence"/>
</dbReference>
<organism evidence="2 4">
    <name type="scientific">Pedobacter hiemivivus</name>
    <dbReference type="NCBI Taxonomy" id="2530454"/>
    <lineage>
        <taxon>Bacteria</taxon>
        <taxon>Pseudomonadati</taxon>
        <taxon>Bacteroidota</taxon>
        <taxon>Sphingobacteriia</taxon>
        <taxon>Sphingobacteriales</taxon>
        <taxon>Sphingobacteriaceae</taxon>
        <taxon>Pedobacter</taxon>
    </lineage>
</organism>
<proteinExistence type="predicted"/>
<name>A0A4R0N907_9SPHI</name>
<dbReference type="RefSeq" id="WP_131608945.1">
    <property type="nucleotide sequence ID" value="NZ_SJSM01000005.1"/>
</dbReference>
<dbReference type="Proteomes" id="UP000309594">
    <property type="component" value="Unassembled WGS sequence"/>
</dbReference>
<reference evidence="2 4" key="1">
    <citation type="submission" date="2019-02" db="EMBL/GenBank/DDBJ databases">
        <title>Pedobacter sp. RP-3-8 sp. nov., isolated from Arctic soil.</title>
        <authorList>
            <person name="Dahal R.H."/>
        </authorList>
    </citation>
    <scope>NUCLEOTIDE SEQUENCE [LARGE SCALE GENOMIC DNA]</scope>
    <source>
        <strain evidence="2 4">RP-3-8</strain>
    </source>
</reference>
<accession>A0A4R0N907</accession>
<evidence type="ECO:0000313" key="3">
    <source>
        <dbReference type="EMBL" id="TKC56524.1"/>
    </source>
</evidence>
<evidence type="ECO:0000313" key="2">
    <source>
        <dbReference type="EMBL" id="TCC96610.1"/>
    </source>
</evidence>
<dbReference type="GO" id="GO:0016788">
    <property type="term" value="F:hydrolase activity, acting on ester bonds"/>
    <property type="evidence" value="ECO:0007669"/>
    <property type="project" value="UniProtKB-ARBA"/>
</dbReference>
<dbReference type="Pfam" id="PF16227">
    <property type="entry name" value="DUF4886"/>
    <property type="match status" value="1"/>
</dbReference>
<dbReference type="InterPro" id="IPR036514">
    <property type="entry name" value="SGNH_hydro_sf"/>
</dbReference>
<comment type="caution">
    <text evidence="2">The sequence shown here is derived from an EMBL/GenBank/DDBJ whole genome shotgun (WGS) entry which is preliminary data.</text>
</comment>
<accession>A0A4U1G0B4</accession>
<dbReference type="OrthoDB" id="265974at2"/>
<sequence>MKYIKTSVLLLLLSLITGLSFGQTSPKSLRLFIIGNSFSQNASAYLSNFAKEKGTELIVGRAELAGHSLEQHWGYVEAAEANPEDPKGKPYKGNKSLRMLLSAGTWDVVTLQQASYLSADKESYNPYAQKLYDYIKKIQPNARIIIHQTWAYRSDALKFGRVAPNQLAKNQTEMWEKSRAAYHALAKQLNAKIMPVGDAFYAVASDKVFGFKKDPAFDYENPVYPNLPNQENSINMGYYWKDKKIVFDPNHANEAGRYLGGLIWYAILFNESPSKIEYVPKNVPADFAVYLKTVAEKTIKNLNTSK</sequence>
<feature type="domain" description="DUF4886" evidence="1">
    <location>
        <begin position="31"/>
        <end position="157"/>
    </location>
</feature>
<gene>
    <name evidence="2" type="ORF">EZ444_11610</name>
    <name evidence="3" type="ORF">FBD94_22670</name>
</gene>
<dbReference type="InterPro" id="IPR032616">
    <property type="entry name" value="DUF4886"/>
</dbReference>
<dbReference type="EMBL" id="SWDX01000012">
    <property type="protein sequence ID" value="TKC56524.1"/>
    <property type="molecule type" value="Genomic_DNA"/>
</dbReference>
<dbReference type="EMBL" id="SJSM01000005">
    <property type="protein sequence ID" value="TCC96610.1"/>
    <property type="molecule type" value="Genomic_DNA"/>
</dbReference>
<dbReference type="Gene3D" id="3.40.50.1110">
    <property type="entry name" value="SGNH hydrolase"/>
    <property type="match status" value="1"/>
</dbReference>